<accession>A0A3R8QTR6</accession>
<dbReference type="GeneID" id="78121261"/>
<dbReference type="Pfam" id="PF01061">
    <property type="entry name" value="ABC2_membrane"/>
    <property type="match status" value="1"/>
</dbReference>
<dbReference type="GO" id="GO:0015920">
    <property type="term" value="P:lipopolysaccharide transport"/>
    <property type="evidence" value="ECO:0007669"/>
    <property type="project" value="TreeGrafter"/>
</dbReference>
<evidence type="ECO:0000313" key="12">
    <source>
        <dbReference type="EMBL" id="RRR18439.1"/>
    </source>
</evidence>
<keyword evidence="4 10" id="KW-1003">Cell membrane</keyword>
<evidence type="ECO:0000256" key="2">
    <source>
        <dbReference type="ARBA" id="ARBA00007783"/>
    </source>
</evidence>
<dbReference type="PRINTS" id="PR00164">
    <property type="entry name" value="ABC2TRNSPORT"/>
</dbReference>
<evidence type="ECO:0000256" key="5">
    <source>
        <dbReference type="ARBA" id="ARBA00022519"/>
    </source>
</evidence>
<evidence type="ECO:0000256" key="9">
    <source>
        <dbReference type="ARBA" id="ARBA00023251"/>
    </source>
</evidence>
<comment type="caution">
    <text evidence="12">The sequence shown here is derived from an EMBL/GenBank/DDBJ whole genome shotgun (WGS) entry which is preliminary data.</text>
</comment>
<proteinExistence type="inferred from homology"/>
<comment type="similarity">
    <text evidence="2 10">Belongs to the ABC-2 integral membrane protein family.</text>
</comment>
<feature type="transmembrane region" description="Helical" evidence="10">
    <location>
        <begin position="217"/>
        <end position="237"/>
    </location>
</feature>
<gene>
    <name evidence="12" type="ORF">DS079_09540</name>
</gene>
<evidence type="ECO:0000259" key="11">
    <source>
        <dbReference type="PROSITE" id="PS51012"/>
    </source>
</evidence>
<evidence type="ECO:0000256" key="3">
    <source>
        <dbReference type="ARBA" id="ARBA00022448"/>
    </source>
</evidence>
<dbReference type="GO" id="GO:0043190">
    <property type="term" value="C:ATP-binding cassette (ABC) transporter complex"/>
    <property type="evidence" value="ECO:0007669"/>
    <property type="project" value="InterPro"/>
</dbReference>
<protein>
    <recommendedName>
        <fullName evidence="10">Transport permease protein</fullName>
    </recommendedName>
</protein>
<dbReference type="InterPro" id="IPR000412">
    <property type="entry name" value="ABC_2_transport"/>
</dbReference>
<evidence type="ECO:0000256" key="1">
    <source>
        <dbReference type="ARBA" id="ARBA00004429"/>
    </source>
</evidence>
<keyword evidence="13" id="KW-1185">Reference proteome</keyword>
<keyword evidence="6 10" id="KW-0812">Transmembrane</keyword>
<keyword evidence="3 10" id="KW-0813">Transport</keyword>
<feature type="domain" description="ABC transmembrane type-2" evidence="11">
    <location>
        <begin position="65"/>
        <end position="289"/>
    </location>
</feature>
<feature type="transmembrane region" description="Helical" evidence="10">
    <location>
        <begin position="176"/>
        <end position="196"/>
    </location>
</feature>
<evidence type="ECO:0000256" key="6">
    <source>
        <dbReference type="ARBA" id="ARBA00022692"/>
    </source>
</evidence>
<evidence type="ECO:0000313" key="13">
    <source>
        <dbReference type="Proteomes" id="UP000274327"/>
    </source>
</evidence>
<keyword evidence="7 10" id="KW-1133">Transmembrane helix</keyword>
<keyword evidence="8 10" id="KW-0472">Membrane</keyword>
<dbReference type="PANTHER" id="PTHR30413:SF8">
    <property type="entry name" value="TRANSPORT PERMEASE PROTEIN"/>
    <property type="match status" value="1"/>
</dbReference>
<feature type="transmembrane region" description="Helical" evidence="10">
    <location>
        <begin position="68"/>
        <end position="89"/>
    </location>
</feature>
<dbReference type="InterPro" id="IPR013525">
    <property type="entry name" value="ABC2_TM"/>
</dbReference>
<evidence type="ECO:0000256" key="4">
    <source>
        <dbReference type="ARBA" id="ARBA00022475"/>
    </source>
</evidence>
<name>A0A3R8QTR6_9MICO</name>
<feature type="transmembrane region" description="Helical" evidence="10">
    <location>
        <begin position="265"/>
        <end position="287"/>
    </location>
</feature>
<dbReference type="PANTHER" id="PTHR30413">
    <property type="entry name" value="INNER MEMBRANE TRANSPORT PERMEASE"/>
    <property type="match status" value="1"/>
</dbReference>
<sequence length="298" mass="32979">MANEVKSSGEVIRALEARGHDASALSPIGVRPNLGEYLALLWGRRHFIWFDSRHRAANQNSRNRLGNLWLVLRPLLDAAAYYVIFGYILKTDRGLENFPAFLLIGVLMFRSTTTAISSGANSMRGSRSMIKAFTFPRASIPISNALQSALTAVYTMLAMCAAIVVVPPFALPQMTWLLLVPIFLLHTLVNLGITLITARIGFYFPDLSNMMSVIGRFLMYGSGVMFPISHFLNPGLFMDIITLNPLFRIIDMARTALIDGAVPDLGSWLVVLAWGVLLTVGGFLFFWSKEANYGRDLG</sequence>
<keyword evidence="9" id="KW-0046">Antibiotic resistance</keyword>
<feature type="transmembrane region" description="Helical" evidence="10">
    <location>
        <begin position="144"/>
        <end position="170"/>
    </location>
</feature>
<dbReference type="EMBL" id="QOCI01000007">
    <property type="protein sequence ID" value="RRR18439.1"/>
    <property type="molecule type" value="Genomic_DNA"/>
</dbReference>
<dbReference type="InterPro" id="IPR047817">
    <property type="entry name" value="ABC2_TM_bact-type"/>
</dbReference>
<feature type="transmembrane region" description="Helical" evidence="10">
    <location>
        <begin position="101"/>
        <end position="123"/>
    </location>
</feature>
<dbReference type="AlphaFoldDB" id="A0A3R8QTR6"/>
<evidence type="ECO:0000256" key="7">
    <source>
        <dbReference type="ARBA" id="ARBA00022989"/>
    </source>
</evidence>
<organism evidence="12 13">
    <name type="scientific">Brachybacterium paraconglomeratum</name>
    <dbReference type="NCBI Taxonomy" id="173362"/>
    <lineage>
        <taxon>Bacteria</taxon>
        <taxon>Bacillati</taxon>
        <taxon>Actinomycetota</taxon>
        <taxon>Actinomycetes</taxon>
        <taxon>Micrococcales</taxon>
        <taxon>Dermabacteraceae</taxon>
        <taxon>Brachybacterium</taxon>
    </lineage>
</organism>
<dbReference type="GO" id="GO:0046677">
    <property type="term" value="P:response to antibiotic"/>
    <property type="evidence" value="ECO:0007669"/>
    <property type="project" value="UniProtKB-KW"/>
</dbReference>
<evidence type="ECO:0000256" key="8">
    <source>
        <dbReference type="ARBA" id="ARBA00023136"/>
    </source>
</evidence>
<reference evidence="12 13" key="1">
    <citation type="submission" date="2018-07" db="EMBL/GenBank/DDBJ databases">
        <title>Brachybacteriurn paraconglorneratum KCTC 9916.</title>
        <authorList>
            <person name="Li Y."/>
        </authorList>
    </citation>
    <scope>NUCLEOTIDE SEQUENCE [LARGE SCALE GENOMIC DNA]</scope>
    <source>
        <strain evidence="12 13">KCTC 9916</strain>
    </source>
</reference>
<keyword evidence="5" id="KW-0997">Cell inner membrane</keyword>
<dbReference type="PROSITE" id="PS51012">
    <property type="entry name" value="ABC_TM2"/>
    <property type="match status" value="1"/>
</dbReference>
<comment type="subcellular location">
    <subcellularLocation>
        <location evidence="1">Cell inner membrane</location>
        <topology evidence="1">Multi-pass membrane protein</topology>
    </subcellularLocation>
    <subcellularLocation>
        <location evidence="10">Cell membrane</location>
        <topology evidence="10">Multi-pass membrane protein</topology>
    </subcellularLocation>
</comment>
<evidence type="ECO:0000256" key="10">
    <source>
        <dbReference type="RuleBase" id="RU361157"/>
    </source>
</evidence>
<dbReference type="RefSeq" id="WP_126986894.1">
    <property type="nucleotide sequence ID" value="NZ_ML133855.1"/>
</dbReference>
<dbReference type="GO" id="GO:0140359">
    <property type="term" value="F:ABC-type transporter activity"/>
    <property type="evidence" value="ECO:0007669"/>
    <property type="project" value="InterPro"/>
</dbReference>
<dbReference type="Proteomes" id="UP000274327">
    <property type="component" value="Unassembled WGS sequence"/>
</dbReference>